<reference evidence="3 4" key="1">
    <citation type="journal article" date="1996" name="Mol. Microbiol.">
        <title>A set of ordered cosmids and a detailed genetic and physical map for the 8 Mb Streptomyces coelicolor A3(2) chromosome.</title>
        <authorList>
            <person name="Redenbach M."/>
            <person name="Kieser H.M."/>
            <person name="Denapaite D."/>
            <person name="Eichner A."/>
            <person name="Cullum J."/>
            <person name="Kinashi H."/>
            <person name="Hopwood D.A."/>
        </authorList>
    </citation>
    <scope>NUCLEOTIDE SEQUENCE [LARGE SCALE GENOMIC DNA]</scope>
    <source>
        <strain evidence="4">ATCC BAA-471 / A3(2) / M145</strain>
    </source>
</reference>
<keyword evidence="2" id="KW-0812">Transmembrane</keyword>
<dbReference type="AlphaFoldDB" id="Q9L0W6"/>
<keyword evidence="2" id="KW-1133">Transmembrane helix</keyword>
<dbReference type="STRING" id="100226.gene:17761362"/>
<reference evidence="3 4" key="2">
    <citation type="journal article" date="2002" name="Nature">
        <title>Complete genome sequence of the model actinomycete Streptomyces coelicolor A3(2).</title>
        <authorList>
            <person name="Bentley S.D."/>
            <person name="Chater K.F."/>
            <person name="Cerdeno-Tarraga A.M."/>
            <person name="Challis G.L."/>
            <person name="Thomson N.R."/>
            <person name="James K.D."/>
            <person name="Harris D.E."/>
            <person name="Quail M.A."/>
            <person name="Kieser H."/>
            <person name="Harper D."/>
            <person name="Bateman A."/>
            <person name="Brown S."/>
            <person name="Chandra G."/>
            <person name="Chen C.W."/>
            <person name="Collins M."/>
            <person name="Cronin A."/>
            <person name="Fraser A."/>
            <person name="Goble A."/>
            <person name="Hidalgo J."/>
            <person name="Hornsby T."/>
            <person name="Howarth S."/>
            <person name="Huang C.H."/>
            <person name="Kieser T."/>
            <person name="Larke L."/>
            <person name="Murphy L."/>
            <person name="Oliver K."/>
            <person name="O'Neil S."/>
            <person name="Rabbinowitsch E."/>
            <person name="Rajandream M.A."/>
            <person name="Rutherford K."/>
            <person name="Rutter S."/>
            <person name="Seeger K."/>
            <person name="Saunders D."/>
            <person name="Sharp S."/>
            <person name="Squares R."/>
            <person name="Squares S."/>
            <person name="Taylor K."/>
            <person name="Warren T."/>
            <person name="Wietzorrek A."/>
            <person name="Woodward J."/>
            <person name="Barrell B.G."/>
            <person name="Parkhill J."/>
            <person name="Hopwood D.A."/>
        </authorList>
    </citation>
    <scope>NUCLEOTIDE SEQUENCE [LARGE SCALE GENOMIC DNA]</scope>
    <source>
        <strain evidence="4">ATCC BAA-471 / A3(2) / M145</strain>
    </source>
</reference>
<keyword evidence="4" id="KW-1185">Reference proteome</keyword>
<dbReference type="Proteomes" id="UP000001973">
    <property type="component" value="Chromosome"/>
</dbReference>
<dbReference type="PATRIC" id="fig|100226.15.peg.3799"/>
<feature type="transmembrane region" description="Helical" evidence="2">
    <location>
        <begin position="160"/>
        <end position="179"/>
    </location>
</feature>
<dbReference type="eggNOG" id="ENOG5031SWH">
    <property type="taxonomic scope" value="Bacteria"/>
</dbReference>
<dbReference type="InParanoid" id="Q9L0W6"/>
<evidence type="ECO:0000256" key="1">
    <source>
        <dbReference type="SAM" id="MobiDB-lite"/>
    </source>
</evidence>
<organism evidence="3 4">
    <name type="scientific">Streptomyces coelicolor (strain ATCC BAA-471 / A3(2) / M145)</name>
    <dbReference type="NCBI Taxonomy" id="100226"/>
    <lineage>
        <taxon>Bacteria</taxon>
        <taxon>Bacillati</taxon>
        <taxon>Actinomycetota</taxon>
        <taxon>Actinomycetes</taxon>
        <taxon>Kitasatosporales</taxon>
        <taxon>Streptomycetaceae</taxon>
        <taxon>Streptomyces</taxon>
        <taxon>Streptomyces albidoflavus group</taxon>
    </lineage>
</organism>
<sequence>MCRPARHGSVRSGAVADPRRLCHSFTTRAVPASSLRPTRITPAVRRCPRAAAPTTRESDPMRRTILTAVALACTAVLAGTGTAFADDPTPAPAAPAESAPSPGTGPADATPVPSVSAPAAEPTEAPTPAPADGQVSVVPEGAADTGVAGPSDPAGTDASVVGASAGGVLLAGGAVLFVVRRRRAAATGA</sequence>
<feature type="compositionally biased region" description="Low complexity" evidence="1">
    <location>
        <begin position="86"/>
        <end position="132"/>
    </location>
</feature>
<feature type="transmembrane region" description="Helical" evidence="2">
    <location>
        <begin position="65"/>
        <end position="85"/>
    </location>
</feature>
<dbReference type="EMBL" id="AL939117">
    <property type="protein sequence ID" value="CAB76985.1"/>
    <property type="molecule type" value="Genomic_DNA"/>
</dbReference>
<proteinExistence type="predicted"/>
<evidence type="ECO:0000313" key="3">
    <source>
        <dbReference type="EMBL" id="CAB76985.1"/>
    </source>
</evidence>
<accession>Q9L0W6</accession>
<name>Q9L0W6_STRCO</name>
<evidence type="ECO:0000256" key="2">
    <source>
        <dbReference type="SAM" id="Phobius"/>
    </source>
</evidence>
<keyword evidence="2" id="KW-0472">Membrane</keyword>
<dbReference type="PaxDb" id="100226-SCO3738"/>
<protein>
    <submittedName>
        <fullName evidence="3">Integral membrane protein</fullName>
    </submittedName>
</protein>
<dbReference type="KEGG" id="sco:SCO3738"/>
<gene>
    <name evidence="3" type="ordered locus">SCO3738</name>
    <name evidence="3" type="ORF">SCH22A.16c</name>
</gene>
<feature type="region of interest" description="Disordered" evidence="1">
    <location>
        <begin position="86"/>
        <end position="157"/>
    </location>
</feature>
<evidence type="ECO:0000313" key="4">
    <source>
        <dbReference type="Proteomes" id="UP000001973"/>
    </source>
</evidence>
<dbReference type="EMBL" id="AL645882">
    <property type="protein sequence ID" value="CAB76985.1"/>
    <property type="molecule type" value="Genomic_DNA"/>
</dbReference>
<dbReference type="HOGENOM" id="CLU_123362_0_0_11"/>